<proteinExistence type="predicted"/>
<dbReference type="Gene3D" id="1.10.510.10">
    <property type="entry name" value="Transferase(Phosphotransferase) domain 1"/>
    <property type="match status" value="1"/>
</dbReference>
<dbReference type="OrthoDB" id="4516319at2"/>
<gene>
    <name evidence="2" type="ORF">SAMN05216259_10161</name>
</gene>
<sequence>MRSPDTSRVRRLAAHRAVSAALAARDEGELRALVAAGTPHGSGIGGRSVLLEVDGVPVFVKQVPLTDIERRPEHIGSTANLFGLPPFCQYGFGGPGFGAWRELAVHEATTAWALAGEYDGFPLTYHWRVLPGPRRPLPSELADVERAVAYWGSDPAVRRRIESLREATASLTLFLEYVPHDLHTWLRTQVAAGAGPAERACAMVERELAAGVAFMNDRGLLHFDAHFANVLTDGERLFFADYGLALSSDFDLSAAETAFFERHRGYDRCYTLWHLVSWLVAEVYGHDPDARADFAHACAKGATPEGMPAVLAGIVTRHAPVADAMGTFLRALRRESRTTPYPHEELTGLLRAAR</sequence>
<evidence type="ECO:0000313" key="3">
    <source>
        <dbReference type="Proteomes" id="UP000199341"/>
    </source>
</evidence>
<dbReference type="PROSITE" id="PS50011">
    <property type="entry name" value="PROTEIN_KINASE_DOM"/>
    <property type="match status" value="1"/>
</dbReference>
<dbReference type="GO" id="GO:0005524">
    <property type="term" value="F:ATP binding"/>
    <property type="evidence" value="ECO:0007669"/>
    <property type="project" value="InterPro"/>
</dbReference>
<organism evidence="2 3">
    <name type="scientific">Actinacidiphila guanduensis</name>
    <dbReference type="NCBI Taxonomy" id="310781"/>
    <lineage>
        <taxon>Bacteria</taxon>
        <taxon>Bacillati</taxon>
        <taxon>Actinomycetota</taxon>
        <taxon>Actinomycetes</taxon>
        <taxon>Kitasatosporales</taxon>
        <taxon>Streptomycetaceae</taxon>
        <taxon>Actinacidiphila</taxon>
    </lineage>
</organism>
<dbReference type="AlphaFoldDB" id="A0A1G9UZB3"/>
<dbReference type="STRING" id="310781.SAMN05216259_10161"/>
<protein>
    <recommendedName>
        <fullName evidence="1">Protein kinase domain-containing protein</fullName>
    </recommendedName>
</protein>
<dbReference type="InterPro" id="IPR000719">
    <property type="entry name" value="Prot_kinase_dom"/>
</dbReference>
<dbReference type="Proteomes" id="UP000199341">
    <property type="component" value="Unassembled WGS sequence"/>
</dbReference>
<dbReference type="GO" id="GO:0004672">
    <property type="term" value="F:protein kinase activity"/>
    <property type="evidence" value="ECO:0007669"/>
    <property type="project" value="InterPro"/>
</dbReference>
<evidence type="ECO:0000313" key="2">
    <source>
        <dbReference type="EMBL" id="SDM65284.1"/>
    </source>
</evidence>
<accession>A0A1G9UZB3</accession>
<feature type="domain" description="Protein kinase" evidence="1">
    <location>
        <begin position="34"/>
        <end position="354"/>
    </location>
</feature>
<name>A0A1G9UZB3_9ACTN</name>
<reference evidence="2 3" key="1">
    <citation type="submission" date="2016-10" db="EMBL/GenBank/DDBJ databases">
        <authorList>
            <person name="de Groot N.N."/>
        </authorList>
    </citation>
    <scope>NUCLEOTIDE SEQUENCE [LARGE SCALE GENOMIC DNA]</scope>
    <source>
        <strain evidence="2 3">CGMCC 4.2022</strain>
    </source>
</reference>
<evidence type="ECO:0000259" key="1">
    <source>
        <dbReference type="PROSITE" id="PS50011"/>
    </source>
</evidence>
<dbReference type="SUPFAM" id="SSF56112">
    <property type="entry name" value="Protein kinase-like (PK-like)"/>
    <property type="match status" value="1"/>
</dbReference>
<dbReference type="EMBL" id="FNIE01000001">
    <property type="protein sequence ID" value="SDM65284.1"/>
    <property type="molecule type" value="Genomic_DNA"/>
</dbReference>
<keyword evidence="3" id="KW-1185">Reference proteome</keyword>
<dbReference type="InterPro" id="IPR011009">
    <property type="entry name" value="Kinase-like_dom_sf"/>
</dbReference>